<reference evidence="8 9" key="1">
    <citation type="journal article" date="2016" name="Nat. Commun.">
        <title>Thousands of microbial genomes shed light on interconnected biogeochemical processes in an aquifer system.</title>
        <authorList>
            <person name="Anantharaman K."/>
            <person name="Brown C.T."/>
            <person name="Hug L.A."/>
            <person name="Sharon I."/>
            <person name="Castelle C.J."/>
            <person name="Probst A.J."/>
            <person name="Thomas B.C."/>
            <person name="Singh A."/>
            <person name="Wilkins M.J."/>
            <person name="Karaoz U."/>
            <person name="Brodie E.L."/>
            <person name="Williams K.H."/>
            <person name="Hubbard S.S."/>
            <person name="Banfield J.F."/>
        </authorList>
    </citation>
    <scope>NUCLEOTIDE SEQUENCE [LARGE SCALE GENOMIC DNA]</scope>
</reference>
<keyword evidence="5" id="KW-0175">Coiled coil</keyword>
<dbReference type="InterPro" id="IPR010445">
    <property type="entry name" value="LapA_dom"/>
</dbReference>
<evidence type="ECO:0000256" key="4">
    <source>
        <dbReference type="ARBA" id="ARBA00023136"/>
    </source>
</evidence>
<organism evidence="8 9">
    <name type="scientific">Candidatus Roizmanbacteria bacterium RIFCSPLOWO2_01_FULL_37_12</name>
    <dbReference type="NCBI Taxonomy" id="1802056"/>
    <lineage>
        <taxon>Bacteria</taxon>
        <taxon>Candidatus Roizmaniibacteriota</taxon>
    </lineage>
</organism>
<feature type="transmembrane region" description="Helical" evidence="6">
    <location>
        <begin position="42"/>
        <end position="64"/>
    </location>
</feature>
<protein>
    <recommendedName>
        <fullName evidence="7">Lipopolysaccharide assembly protein A domain-containing protein</fullName>
    </recommendedName>
</protein>
<gene>
    <name evidence="8" type="ORF">A2954_01810</name>
</gene>
<dbReference type="EMBL" id="MGAG01000032">
    <property type="protein sequence ID" value="OGK39983.1"/>
    <property type="molecule type" value="Genomic_DNA"/>
</dbReference>
<evidence type="ECO:0000256" key="3">
    <source>
        <dbReference type="ARBA" id="ARBA00022989"/>
    </source>
</evidence>
<evidence type="ECO:0000256" key="6">
    <source>
        <dbReference type="SAM" id="Phobius"/>
    </source>
</evidence>
<dbReference type="STRING" id="1802056.A2954_01810"/>
<evidence type="ECO:0000256" key="1">
    <source>
        <dbReference type="ARBA" id="ARBA00022475"/>
    </source>
</evidence>
<dbReference type="Pfam" id="PF06305">
    <property type="entry name" value="LapA_dom"/>
    <property type="match status" value="1"/>
</dbReference>
<keyword evidence="2 6" id="KW-0812">Transmembrane</keyword>
<keyword evidence="3 6" id="KW-1133">Transmembrane helix</keyword>
<evidence type="ECO:0000259" key="7">
    <source>
        <dbReference type="Pfam" id="PF06305"/>
    </source>
</evidence>
<feature type="domain" description="Lipopolysaccharide assembly protein A" evidence="7">
    <location>
        <begin position="20"/>
        <end position="82"/>
    </location>
</feature>
<evidence type="ECO:0000313" key="9">
    <source>
        <dbReference type="Proteomes" id="UP000177698"/>
    </source>
</evidence>
<feature type="coiled-coil region" evidence="5">
    <location>
        <begin position="76"/>
        <end position="103"/>
    </location>
</feature>
<proteinExistence type="predicted"/>
<accession>A0A1F7I9E6</accession>
<keyword evidence="4 6" id="KW-0472">Membrane</keyword>
<dbReference type="AlphaFoldDB" id="A0A1F7I9E6"/>
<dbReference type="Proteomes" id="UP000177698">
    <property type="component" value="Unassembled WGS sequence"/>
</dbReference>
<name>A0A1F7I9E6_9BACT</name>
<dbReference type="GO" id="GO:0005886">
    <property type="term" value="C:plasma membrane"/>
    <property type="evidence" value="ECO:0007669"/>
    <property type="project" value="InterPro"/>
</dbReference>
<evidence type="ECO:0000313" key="8">
    <source>
        <dbReference type="EMBL" id="OGK39983.1"/>
    </source>
</evidence>
<evidence type="ECO:0000256" key="5">
    <source>
        <dbReference type="SAM" id="Coils"/>
    </source>
</evidence>
<comment type="caution">
    <text evidence="8">The sequence shown here is derived from an EMBL/GenBank/DDBJ whole genome shotgun (WGS) entry which is preliminary data.</text>
</comment>
<keyword evidence="1" id="KW-1003">Cell membrane</keyword>
<evidence type="ECO:0000256" key="2">
    <source>
        <dbReference type="ARBA" id="ARBA00022692"/>
    </source>
</evidence>
<sequence>MFILIFTLLFAVPVAIFATQNTQTVTVKMLQYTYSSVPLYLVVLITLLVGVTFSWLIHVIDIFYSSWEIRNKVNAIKQEKKKNLDLAKKLHELELENAEIKGKYNPDEVDEKSL</sequence>